<dbReference type="InterPro" id="IPR006852">
    <property type="entry name" value="TOD1_MUCI70"/>
</dbReference>
<dbReference type="RefSeq" id="WP_367167701.1">
    <property type="nucleotide sequence ID" value="NZ_JBFKZN010000006.1"/>
</dbReference>
<keyword evidence="3" id="KW-1185">Reference proteome</keyword>
<reference evidence="2 3" key="1">
    <citation type="submission" date="2024-07" db="EMBL/GenBank/DDBJ databases">
        <authorList>
            <person name="Dulla G.F.J."/>
            <person name="Delorm J.G."/>
        </authorList>
    </citation>
    <scope>NUCLEOTIDE SEQUENCE [LARGE SCALE GENOMIC DNA]</scope>
    <source>
        <strain evidence="2 3">JGD 233</strain>
    </source>
</reference>
<proteinExistence type="predicted"/>
<dbReference type="Pfam" id="PF04765">
    <property type="entry name" value="TOD1_MUCI70"/>
    <property type="match status" value="1"/>
</dbReference>
<dbReference type="EMBL" id="JBFKZN010000006">
    <property type="protein sequence ID" value="MEW5290028.1"/>
    <property type="molecule type" value="Genomic_DNA"/>
</dbReference>
<dbReference type="Proteomes" id="UP001554567">
    <property type="component" value="Unassembled WGS sequence"/>
</dbReference>
<dbReference type="InterPro" id="IPR048354">
    <property type="entry name" value="TOD1_MUCI70_glycTrfase_dom"/>
</dbReference>
<evidence type="ECO:0000259" key="1">
    <source>
        <dbReference type="Pfam" id="PF04765"/>
    </source>
</evidence>
<accession>A0ABV3N2Q2</accession>
<organism evidence="2 3">
    <name type="scientific">Erwinia papayae</name>
    <dbReference type="NCBI Taxonomy" id="206499"/>
    <lineage>
        <taxon>Bacteria</taxon>
        <taxon>Pseudomonadati</taxon>
        <taxon>Pseudomonadota</taxon>
        <taxon>Gammaproteobacteria</taxon>
        <taxon>Enterobacterales</taxon>
        <taxon>Erwiniaceae</taxon>
        <taxon>Erwinia</taxon>
    </lineage>
</organism>
<gene>
    <name evidence="2" type="ORF">ABW286_12680</name>
</gene>
<sequence length="319" mass="37428">MQNQKSSMCLYTVILGGYEELNELPSEIAASSLAKICFTDDPTLSSKTWEIRVVKPAFPMDRVRSQRILKILPHRFLPEFERSLYIDNTICLKRNPVEIINTFCENSDISVPLHSFREHVYEEFLEVARGGLDDSARIFEQMNHYQITHSEVLKSKPYWSAILVRNHMKSHVIDLMESWHRQVLRYSRRDQLSLNYAEAETGVNINPIDIDNYSSTYHQWPIFRKRDVSKRLWSPGLSGGMTLFEKMEQAKNLQLSLDNKVRQLVDDYAEIKEKYLPKRAPEGFTQERYYQLNPDVAAAGVDAVQHYLSFGWREDRKWK</sequence>
<name>A0ABV3N2Q2_9GAMM</name>
<evidence type="ECO:0000313" key="2">
    <source>
        <dbReference type="EMBL" id="MEW5290028.1"/>
    </source>
</evidence>
<evidence type="ECO:0000313" key="3">
    <source>
        <dbReference type="Proteomes" id="UP001554567"/>
    </source>
</evidence>
<protein>
    <submittedName>
        <fullName evidence="2">Glycosyltransferase domain-containing protein</fullName>
    </submittedName>
</protein>
<dbReference type="PANTHER" id="PTHR12956">
    <property type="entry name" value="ALKALINE CERAMIDASE-RELATED"/>
    <property type="match status" value="1"/>
</dbReference>
<feature type="domain" description="TOD1/MUCI70 glycosyltransferase-like" evidence="1">
    <location>
        <begin position="47"/>
        <end position="198"/>
    </location>
</feature>
<comment type="caution">
    <text evidence="2">The sequence shown here is derived from an EMBL/GenBank/DDBJ whole genome shotgun (WGS) entry which is preliminary data.</text>
</comment>